<dbReference type="STRING" id="164328.H3G541"/>
<name>H3G541_PHYRM</name>
<keyword evidence="3" id="KW-1185">Reference proteome</keyword>
<reference evidence="3" key="1">
    <citation type="journal article" date="2006" name="Science">
        <title>Phytophthora genome sequences uncover evolutionary origins and mechanisms of pathogenesis.</title>
        <authorList>
            <person name="Tyler B.M."/>
            <person name="Tripathy S."/>
            <person name="Zhang X."/>
            <person name="Dehal P."/>
            <person name="Jiang R.H."/>
            <person name="Aerts A."/>
            <person name="Arredondo F.D."/>
            <person name="Baxter L."/>
            <person name="Bensasson D."/>
            <person name="Beynon J.L."/>
            <person name="Chapman J."/>
            <person name="Damasceno C.M."/>
            <person name="Dorrance A.E."/>
            <person name="Dou D."/>
            <person name="Dickerman A.W."/>
            <person name="Dubchak I.L."/>
            <person name="Garbelotto M."/>
            <person name="Gijzen M."/>
            <person name="Gordon S.G."/>
            <person name="Govers F."/>
            <person name="Grunwald N.J."/>
            <person name="Huang W."/>
            <person name="Ivors K.L."/>
            <person name="Jones R.W."/>
            <person name="Kamoun S."/>
            <person name="Krampis K."/>
            <person name="Lamour K.H."/>
            <person name="Lee M.K."/>
            <person name="McDonald W.H."/>
            <person name="Medina M."/>
            <person name="Meijer H.J."/>
            <person name="Nordberg E.K."/>
            <person name="Maclean D.J."/>
            <person name="Ospina-Giraldo M.D."/>
            <person name="Morris P.F."/>
            <person name="Phuntumart V."/>
            <person name="Putnam N.H."/>
            <person name="Rash S."/>
            <person name="Rose J.K."/>
            <person name="Sakihama Y."/>
            <person name="Salamov A.A."/>
            <person name="Savidor A."/>
            <person name="Scheuring C.F."/>
            <person name="Smith B.M."/>
            <person name="Sobral B.W."/>
            <person name="Terry A."/>
            <person name="Torto-Alalibo T.A."/>
            <person name="Win J."/>
            <person name="Xu Z."/>
            <person name="Zhang H."/>
            <person name="Grigoriev I.V."/>
            <person name="Rokhsar D.S."/>
            <person name="Boore J.L."/>
        </authorList>
    </citation>
    <scope>NUCLEOTIDE SEQUENCE [LARGE SCALE GENOMIC DNA]</scope>
    <source>
        <strain evidence="3">Pr102</strain>
    </source>
</reference>
<proteinExistence type="predicted"/>
<feature type="domain" description="Reverse transcriptase Ty1/copia-type" evidence="1">
    <location>
        <begin position="1"/>
        <end position="88"/>
    </location>
</feature>
<sequence>TAFLNGPIDREVYMEQPKGYEETGKEDWVCMLDKSLYGLKQAPRVWFRLLKDHLEKQGFTIMNCEACVAVKEIDGELVFISIYVDDLI</sequence>
<reference evidence="2" key="2">
    <citation type="submission" date="2015-06" db="UniProtKB">
        <authorList>
            <consortium name="EnsemblProtists"/>
        </authorList>
    </citation>
    <scope>IDENTIFICATION</scope>
    <source>
        <strain evidence="2">Pr102</strain>
    </source>
</reference>
<dbReference type="EMBL" id="DS566008">
    <property type="status" value="NOT_ANNOTATED_CDS"/>
    <property type="molecule type" value="Genomic_DNA"/>
</dbReference>
<dbReference type="AlphaFoldDB" id="H3G541"/>
<dbReference type="InterPro" id="IPR013103">
    <property type="entry name" value="RVT_2"/>
</dbReference>
<dbReference type="HOGENOM" id="CLU_001650_10_3_1"/>
<evidence type="ECO:0000313" key="3">
    <source>
        <dbReference type="Proteomes" id="UP000005238"/>
    </source>
</evidence>
<dbReference type="EnsemblProtists" id="Phyra39792">
    <property type="protein sequence ID" value="Phyra39792"/>
    <property type="gene ID" value="Phyra39792"/>
</dbReference>
<evidence type="ECO:0000259" key="1">
    <source>
        <dbReference type="Pfam" id="PF07727"/>
    </source>
</evidence>
<dbReference type="eggNOG" id="KOG0017">
    <property type="taxonomic scope" value="Eukaryota"/>
</dbReference>
<evidence type="ECO:0000313" key="2">
    <source>
        <dbReference type="EnsemblProtists" id="Phyra39792"/>
    </source>
</evidence>
<organism evidence="2 3">
    <name type="scientific">Phytophthora ramorum</name>
    <name type="common">Sudden oak death agent</name>
    <dbReference type="NCBI Taxonomy" id="164328"/>
    <lineage>
        <taxon>Eukaryota</taxon>
        <taxon>Sar</taxon>
        <taxon>Stramenopiles</taxon>
        <taxon>Oomycota</taxon>
        <taxon>Peronosporomycetes</taxon>
        <taxon>Peronosporales</taxon>
        <taxon>Peronosporaceae</taxon>
        <taxon>Phytophthora</taxon>
    </lineage>
</organism>
<protein>
    <recommendedName>
        <fullName evidence="1">Reverse transcriptase Ty1/copia-type domain-containing protein</fullName>
    </recommendedName>
</protein>
<dbReference type="InParanoid" id="H3G541"/>
<dbReference type="Proteomes" id="UP000005238">
    <property type="component" value="Unassembled WGS sequence"/>
</dbReference>
<dbReference type="Pfam" id="PF07727">
    <property type="entry name" value="RVT_2"/>
    <property type="match status" value="1"/>
</dbReference>
<accession>H3G541</accession>